<dbReference type="EMBL" id="JARBHB010000004">
    <property type="protein sequence ID" value="KAJ8886194.1"/>
    <property type="molecule type" value="Genomic_DNA"/>
</dbReference>
<comment type="caution">
    <text evidence="1">The sequence shown here is derived from an EMBL/GenBank/DDBJ whole genome shotgun (WGS) entry which is preliminary data.</text>
</comment>
<protein>
    <submittedName>
        <fullName evidence="1">Uncharacterized protein</fullName>
    </submittedName>
</protein>
<sequence length="762" mass="86195">MRQAQHALPVVSEPTGLMSSFVASMSAMAKFSIAPEDEGFYAHEHGLDKNPEVKARYETFIATGHMRLVNESSHHAGKKFRVPRLVFTVDIKKMYHQIMILPQHRSYQCIYWRKYKDDPVKIYQLNTVIYGLSAAVFKMPPFVEALLSSTRHVATDNIQGDDNPIIKLEGHNLILNVLLSLDRGRCNDVNQYTVQENDETHSNTEVVPKLTDVVSMDGTPKYDNVSGVRSTPGGATDMQQLTGEVRKIPNTLNKTFNVQFTTFREVPSEPKTLPLNLNLFHSPPIEMEVIPAMVAEIPMLPHLPNVKDVITSMNTTQCTQMSLNPQLSETQEIMPESTASTEGTGKRDKIPNTRTLASYMRKREENIYGETNWRDTRKGTKVFTLFSHLNAAVPVGTMINDQPVGRHNITQLTFYEKPEESSLENIKSDKFYGVLDRAIATRATNFTENSLTEQPHNKHFLLQTAITIGEECQITCTAHRRCKLANKRGGKLIVGCDTSGGTFNYGGCVTNYRLINQFESLAPTYDRLMQLVPEAWWYGSLQVVQSILFIPFSGHETWLQKVVSSVQQASHLYSSPSVLLASSLHPWHRWQNDACNFSWMCRLATRNKVSDYQNGNWFVRCASSFGATCHTRDCFSRCTVDSTLLTPGSRIWSRLLHTLPRYPVQDLVLLDDIPKQCACAPGNKRIQILERKASPGDGRNRGRQSVSSKYACRHCKRYSRIQLKEPASPPLDEFLVVRTLPFYPQQSRTGGCRMVCLNRMDS</sequence>
<dbReference type="SUPFAM" id="SSF56672">
    <property type="entry name" value="DNA/RNA polymerases"/>
    <property type="match status" value="1"/>
</dbReference>
<evidence type="ECO:0000313" key="1">
    <source>
        <dbReference type="EMBL" id="KAJ8886194.1"/>
    </source>
</evidence>
<keyword evidence="2" id="KW-1185">Reference proteome</keyword>
<organism evidence="1 2">
    <name type="scientific">Dryococelus australis</name>
    <dbReference type="NCBI Taxonomy" id="614101"/>
    <lineage>
        <taxon>Eukaryota</taxon>
        <taxon>Metazoa</taxon>
        <taxon>Ecdysozoa</taxon>
        <taxon>Arthropoda</taxon>
        <taxon>Hexapoda</taxon>
        <taxon>Insecta</taxon>
        <taxon>Pterygota</taxon>
        <taxon>Neoptera</taxon>
        <taxon>Polyneoptera</taxon>
        <taxon>Phasmatodea</taxon>
        <taxon>Verophasmatodea</taxon>
        <taxon>Anareolatae</taxon>
        <taxon>Phasmatidae</taxon>
        <taxon>Eurycanthinae</taxon>
        <taxon>Dryococelus</taxon>
    </lineage>
</organism>
<evidence type="ECO:0000313" key="2">
    <source>
        <dbReference type="Proteomes" id="UP001159363"/>
    </source>
</evidence>
<dbReference type="InterPro" id="IPR043502">
    <property type="entry name" value="DNA/RNA_pol_sf"/>
</dbReference>
<accession>A0ABQ9HPZ0</accession>
<reference evidence="1 2" key="1">
    <citation type="submission" date="2023-02" db="EMBL/GenBank/DDBJ databases">
        <title>LHISI_Scaffold_Assembly.</title>
        <authorList>
            <person name="Stuart O.P."/>
            <person name="Cleave R."/>
            <person name="Magrath M.J.L."/>
            <person name="Mikheyev A.S."/>
        </authorList>
    </citation>
    <scope>NUCLEOTIDE SEQUENCE [LARGE SCALE GENOMIC DNA]</scope>
    <source>
        <strain evidence="1">Daus_M_001</strain>
        <tissue evidence="1">Leg muscle</tissue>
    </source>
</reference>
<name>A0ABQ9HPZ0_9NEOP</name>
<dbReference type="Proteomes" id="UP001159363">
    <property type="component" value="Chromosome X"/>
</dbReference>
<proteinExistence type="predicted"/>
<gene>
    <name evidence="1" type="ORF">PR048_012403</name>
</gene>